<dbReference type="STRING" id="1462526.BN990_01224"/>
<evidence type="ECO:0000256" key="1">
    <source>
        <dbReference type="SAM" id="MobiDB-lite"/>
    </source>
</evidence>
<dbReference type="RefSeq" id="WP_021289169.1">
    <property type="nucleotide sequence ID" value="NZ_BNER01000003.1"/>
</dbReference>
<evidence type="ECO:0000313" key="3">
    <source>
        <dbReference type="Proteomes" id="UP000028875"/>
    </source>
</evidence>
<comment type="caution">
    <text evidence="2">The sequence shown here is derived from an EMBL/GenBank/DDBJ whole genome shotgun (WGS) entry which is preliminary data.</text>
</comment>
<proteinExistence type="predicted"/>
<feature type="region of interest" description="Disordered" evidence="1">
    <location>
        <begin position="60"/>
        <end position="169"/>
    </location>
</feature>
<feature type="compositionally biased region" description="Polar residues" evidence="1">
    <location>
        <begin position="160"/>
        <end position="169"/>
    </location>
</feature>
<evidence type="ECO:0000313" key="2">
    <source>
        <dbReference type="EMBL" id="CDQ38944.1"/>
    </source>
</evidence>
<reference evidence="2 3" key="1">
    <citation type="submission" date="2014-03" db="EMBL/GenBank/DDBJ databases">
        <authorList>
            <person name="Urmite Genomes U."/>
        </authorList>
    </citation>
    <scope>NUCLEOTIDE SEQUENCE [LARGE SCALE GENOMIC DNA]</scope>
    <source>
        <strain evidence="2 3">Vm-5</strain>
    </source>
</reference>
<reference evidence="3" key="2">
    <citation type="submission" date="2014-05" db="EMBL/GenBank/DDBJ databases">
        <title>Draft genome sequence of Virgibacillus massiliensis Vm-5.</title>
        <authorList>
            <person name="Khelaifia S."/>
            <person name="Croce O."/>
            <person name="Lagier J.C."/>
            <person name="Raoult D."/>
        </authorList>
    </citation>
    <scope>NUCLEOTIDE SEQUENCE [LARGE SCALE GENOMIC DNA]</scope>
    <source>
        <strain evidence="3">Vm-5</strain>
    </source>
</reference>
<gene>
    <name evidence="2" type="ORF">BN990_01224</name>
</gene>
<dbReference type="eggNOG" id="ENOG502ZQ9C">
    <property type="taxonomic scope" value="Bacteria"/>
</dbReference>
<accession>A0A024Q8Z0</accession>
<keyword evidence="3" id="KW-1185">Reference proteome</keyword>
<protein>
    <submittedName>
        <fullName evidence="2">Uncharacterized protein</fullName>
    </submittedName>
</protein>
<organism evidence="2 3">
    <name type="scientific">Virgibacillus massiliensis</name>
    <dbReference type="NCBI Taxonomy" id="1462526"/>
    <lineage>
        <taxon>Bacteria</taxon>
        <taxon>Bacillati</taxon>
        <taxon>Bacillota</taxon>
        <taxon>Bacilli</taxon>
        <taxon>Bacillales</taxon>
        <taxon>Bacillaceae</taxon>
        <taxon>Virgibacillus</taxon>
    </lineage>
</organism>
<dbReference type="EMBL" id="CCDP010000001">
    <property type="protein sequence ID" value="CDQ38944.1"/>
    <property type="molecule type" value="Genomic_DNA"/>
</dbReference>
<name>A0A024Q8Z0_9BACI</name>
<dbReference type="Proteomes" id="UP000028875">
    <property type="component" value="Unassembled WGS sequence"/>
</dbReference>
<sequence length="169" mass="19161" precursor="true">MNNKQRESRNKPFSKRITIRFITLLYLMFIIVSQLSSPTSASFTATSTVQGSLTAHEIIQVDHAEEIKQKKESSDDSKPELKERSEEQGLDQKKEDKEQKKETVEEKEQLEKKTVKDQQSEPKPSSNINQDKTEAQDANDESSTVDIEASDSDGSDKPNEQQTDAEANR</sequence>
<feature type="compositionally biased region" description="Basic and acidic residues" evidence="1">
    <location>
        <begin position="60"/>
        <end position="120"/>
    </location>
</feature>
<feature type="compositionally biased region" description="Polar residues" evidence="1">
    <location>
        <begin position="121"/>
        <end position="130"/>
    </location>
</feature>
<dbReference type="AlphaFoldDB" id="A0A024Q8Z0"/>